<proteinExistence type="predicted"/>
<feature type="compositionally biased region" description="Basic and acidic residues" evidence="1">
    <location>
        <begin position="241"/>
        <end position="252"/>
    </location>
</feature>
<dbReference type="Pfam" id="PF12572">
    <property type="entry name" value="DUF3752"/>
    <property type="match status" value="1"/>
</dbReference>
<feature type="domain" description="DUF3752" evidence="2">
    <location>
        <begin position="198"/>
        <end position="355"/>
    </location>
</feature>
<gene>
    <name evidence="3" type="ORF">CSIM01_09113</name>
</gene>
<dbReference type="OrthoDB" id="73491at2759"/>
<comment type="caution">
    <text evidence="3">The sequence shown here is derived from an EMBL/GenBank/DDBJ whole genome shotgun (WGS) entry which is preliminary data.</text>
</comment>
<feature type="compositionally biased region" description="Basic and acidic residues" evidence="1">
    <location>
        <begin position="318"/>
        <end position="329"/>
    </location>
</feature>
<organism evidence="3 4">
    <name type="scientific">Colletotrichum simmondsii</name>
    <dbReference type="NCBI Taxonomy" id="703756"/>
    <lineage>
        <taxon>Eukaryota</taxon>
        <taxon>Fungi</taxon>
        <taxon>Dikarya</taxon>
        <taxon>Ascomycota</taxon>
        <taxon>Pezizomycotina</taxon>
        <taxon>Sordariomycetes</taxon>
        <taxon>Hypocreomycetidae</taxon>
        <taxon>Glomerellales</taxon>
        <taxon>Glomerellaceae</taxon>
        <taxon>Colletotrichum</taxon>
        <taxon>Colletotrichum acutatum species complex</taxon>
    </lineage>
</organism>
<keyword evidence="4" id="KW-1185">Reference proteome</keyword>
<feature type="compositionally biased region" description="Acidic residues" evidence="1">
    <location>
        <begin position="37"/>
        <end position="50"/>
    </location>
</feature>
<reference evidence="3 4" key="1">
    <citation type="submission" date="2014-02" db="EMBL/GenBank/DDBJ databases">
        <title>The genome sequence of Colletotrichum simmondsii CBS122122.</title>
        <authorList>
            <person name="Baroncelli R."/>
            <person name="Thon M.R."/>
        </authorList>
    </citation>
    <scope>NUCLEOTIDE SEQUENCE [LARGE SCALE GENOMIC DNA]</scope>
    <source>
        <strain evidence="3 4">CBS122122</strain>
    </source>
</reference>
<evidence type="ECO:0000313" key="4">
    <source>
        <dbReference type="Proteomes" id="UP000070328"/>
    </source>
</evidence>
<dbReference type="AlphaFoldDB" id="A0A135TWV8"/>
<feature type="compositionally biased region" description="Basic and acidic residues" evidence="1">
    <location>
        <begin position="271"/>
        <end position="283"/>
    </location>
</feature>
<dbReference type="PANTHER" id="PTHR46370">
    <property type="entry name" value="GPALPP MOTIFS-CONTAINING PROTEIN 1"/>
    <property type="match status" value="1"/>
</dbReference>
<dbReference type="InterPro" id="IPR046331">
    <property type="entry name" value="GPAM1-like"/>
</dbReference>
<sequence length="360" mass="38152">MSSIGPQMPPHLTKRKRTPDDQGADSPPPKHTRNNTDEIDLDDDSDDPDDAYGPTAPSATAAAAPKNPTPSSKPSIGPTLPPSNPTNSNEIPLDDSDSEDGYGPTAPRASAPAQEALKTKPSIGPTLPPKQAIGPAMPPPDHRPSASDSDSDSDDDYGPALPSSTTAVQRAQAAAAAAAATAAQGPAAPQRDDWMLAPPTQSGYQERDPTKLKNRKFASGKSSAAAGGGGGGISSIWTETPEQKRKRLEDAVLGRGDPTAAGNEKNQQPRRTKEEVERERRISENIASARGKSMYEEHQANKKHGGKPGREEEEEDDPSKRAFDKEKDMSLGGKIGTAQRRELLNKAKDFGGRFQKGSYL</sequence>
<evidence type="ECO:0000256" key="1">
    <source>
        <dbReference type="SAM" id="MobiDB-lite"/>
    </source>
</evidence>
<feature type="region of interest" description="Disordered" evidence="1">
    <location>
        <begin position="1"/>
        <end position="339"/>
    </location>
</feature>
<feature type="compositionally biased region" description="Low complexity" evidence="1">
    <location>
        <begin position="165"/>
        <end position="188"/>
    </location>
</feature>
<dbReference type="PANTHER" id="PTHR46370:SF1">
    <property type="entry name" value="GPALPP MOTIFS-CONTAINING PROTEIN 1"/>
    <property type="match status" value="1"/>
</dbReference>
<dbReference type="Proteomes" id="UP000070328">
    <property type="component" value="Unassembled WGS sequence"/>
</dbReference>
<evidence type="ECO:0000259" key="2">
    <source>
        <dbReference type="Pfam" id="PF12572"/>
    </source>
</evidence>
<dbReference type="EMBL" id="JFBX01000040">
    <property type="protein sequence ID" value="KXH52532.1"/>
    <property type="molecule type" value="Genomic_DNA"/>
</dbReference>
<accession>A0A135TWV8</accession>
<name>A0A135TWV8_9PEZI</name>
<feature type="compositionally biased region" description="Low complexity" evidence="1">
    <location>
        <begin position="54"/>
        <end position="75"/>
    </location>
</feature>
<dbReference type="InterPro" id="IPR022226">
    <property type="entry name" value="DUF3752"/>
</dbReference>
<protein>
    <recommendedName>
        <fullName evidence="2">DUF3752 domain-containing protein</fullName>
    </recommendedName>
</protein>
<evidence type="ECO:0000313" key="3">
    <source>
        <dbReference type="EMBL" id="KXH52532.1"/>
    </source>
</evidence>